<dbReference type="Proteomes" id="UP000182725">
    <property type="component" value="Unassembled WGS sequence"/>
</dbReference>
<protein>
    <submittedName>
        <fullName evidence="1">Phage tail protein</fullName>
    </submittedName>
</protein>
<organism evidence="1 2">
    <name type="scientific">Arthrobacter alpinus</name>
    <dbReference type="NCBI Taxonomy" id="656366"/>
    <lineage>
        <taxon>Bacteria</taxon>
        <taxon>Bacillati</taxon>
        <taxon>Actinomycetota</taxon>
        <taxon>Actinomycetes</taxon>
        <taxon>Micrococcales</taxon>
        <taxon>Micrococcaceae</taxon>
        <taxon>Arthrobacter</taxon>
    </lineage>
</organism>
<sequence length="324" mass="36016">MVNFAYALPYVPPAPPAPPWQAQDLSWRGWDGSEWELTNPKSGLFLMPGVRGLHLPDFERQSTKSPMVAGSRHRGTSTNDRECFWPLFLYSDTGSDEFMARDSAFWRSLDPDFEGTWTSHIPGGGRRTLNLRLVSSDDETLHDSVYRGWAKYGVTLLADQPYWLGETVRNSWAQGDLRNYYVTAEDRITYGYADDVIHYLSAGGSLGSAKFSNDGDVPTYPIWTVVGPTTAVSVGVEGSNIAVPFDIAGGYAVQIDTDPINGQVLWYGEWDGSKITDPVDRTSDLDPESKFVAIPRGQNRALTITMTGQGAVIAEVRNKYWRAR</sequence>
<accession>A0A1H5M151</accession>
<dbReference type="EMBL" id="FNTV01000001">
    <property type="protein sequence ID" value="SEE82321.1"/>
    <property type="molecule type" value="Genomic_DNA"/>
</dbReference>
<proteinExistence type="predicted"/>
<evidence type="ECO:0000313" key="1">
    <source>
        <dbReference type="EMBL" id="SEE82321.1"/>
    </source>
</evidence>
<reference evidence="1 2" key="1">
    <citation type="submission" date="2016-10" db="EMBL/GenBank/DDBJ databases">
        <authorList>
            <person name="de Groot N.N."/>
        </authorList>
    </citation>
    <scope>NUCLEOTIDE SEQUENCE [LARGE SCALE GENOMIC DNA]</scope>
    <source>
        <strain evidence="1 2">DSM 22274</strain>
    </source>
</reference>
<dbReference type="RefSeq" id="WP_139244322.1">
    <property type="nucleotide sequence ID" value="NZ_FNTV01000001.1"/>
</dbReference>
<dbReference type="AlphaFoldDB" id="A0A1H5M151"/>
<gene>
    <name evidence="1" type="ORF">SAMN04489740_2679</name>
</gene>
<evidence type="ECO:0000313" key="2">
    <source>
        <dbReference type="Proteomes" id="UP000182725"/>
    </source>
</evidence>
<name>A0A1H5M151_9MICC</name>